<protein>
    <submittedName>
        <fullName evidence="1">Uncharacterized protein</fullName>
    </submittedName>
</protein>
<keyword evidence="2" id="KW-1185">Reference proteome</keyword>
<reference evidence="2" key="1">
    <citation type="journal article" date="2022" name="Mol. Ecol. Resour.">
        <title>The genomes of chicory, endive, great burdock and yacon provide insights into Asteraceae palaeo-polyploidization history and plant inulin production.</title>
        <authorList>
            <person name="Fan W."/>
            <person name="Wang S."/>
            <person name="Wang H."/>
            <person name="Wang A."/>
            <person name="Jiang F."/>
            <person name="Liu H."/>
            <person name="Zhao H."/>
            <person name="Xu D."/>
            <person name="Zhang Y."/>
        </authorList>
    </citation>
    <scope>NUCLEOTIDE SEQUENCE [LARGE SCALE GENOMIC DNA]</scope>
    <source>
        <strain evidence="2">cv. Yunnan</strain>
    </source>
</reference>
<evidence type="ECO:0000313" key="2">
    <source>
        <dbReference type="Proteomes" id="UP001056120"/>
    </source>
</evidence>
<accession>A0ACB8ZDS1</accession>
<dbReference type="EMBL" id="CM042043">
    <property type="protein sequence ID" value="KAI3695839.1"/>
    <property type="molecule type" value="Genomic_DNA"/>
</dbReference>
<evidence type="ECO:0000313" key="1">
    <source>
        <dbReference type="EMBL" id="KAI3695839.1"/>
    </source>
</evidence>
<name>A0ACB8ZDS1_9ASTR</name>
<comment type="caution">
    <text evidence="1">The sequence shown here is derived from an EMBL/GenBank/DDBJ whole genome shotgun (WGS) entry which is preliminary data.</text>
</comment>
<reference evidence="1 2" key="2">
    <citation type="journal article" date="2022" name="Mol. Ecol. Resour.">
        <title>The genomes of chicory, endive, great burdock and yacon provide insights into Asteraceae paleo-polyploidization history and plant inulin production.</title>
        <authorList>
            <person name="Fan W."/>
            <person name="Wang S."/>
            <person name="Wang H."/>
            <person name="Wang A."/>
            <person name="Jiang F."/>
            <person name="Liu H."/>
            <person name="Zhao H."/>
            <person name="Xu D."/>
            <person name="Zhang Y."/>
        </authorList>
    </citation>
    <scope>NUCLEOTIDE SEQUENCE [LARGE SCALE GENOMIC DNA]</scope>
    <source>
        <strain evidence="2">cv. Yunnan</strain>
        <tissue evidence="1">Leaves</tissue>
    </source>
</reference>
<proteinExistence type="predicted"/>
<gene>
    <name evidence="1" type="ORF">L1987_78841</name>
</gene>
<sequence>MHYEDGVGSGLRPLPVSASDFLVGPGFNRLLDQLTQIEVNGLGGVSQNLPASKDAVEALPTIRIQDVHILTESYCAVCKEPFELETEAREMPYSGYGNGEAVGLMIWRLPGGSFAVGRRGREREVPVFPVMGGGFDVSGGPARGSWGGSGGGGWRRVLFGVFSCFGGGGGGGGGRRRRGLSSSSSSSSDEGINGGSRFISAISRRRPRAWGL</sequence>
<organism evidence="1 2">
    <name type="scientific">Smallanthus sonchifolius</name>
    <dbReference type="NCBI Taxonomy" id="185202"/>
    <lineage>
        <taxon>Eukaryota</taxon>
        <taxon>Viridiplantae</taxon>
        <taxon>Streptophyta</taxon>
        <taxon>Embryophyta</taxon>
        <taxon>Tracheophyta</taxon>
        <taxon>Spermatophyta</taxon>
        <taxon>Magnoliopsida</taxon>
        <taxon>eudicotyledons</taxon>
        <taxon>Gunneridae</taxon>
        <taxon>Pentapetalae</taxon>
        <taxon>asterids</taxon>
        <taxon>campanulids</taxon>
        <taxon>Asterales</taxon>
        <taxon>Asteraceae</taxon>
        <taxon>Asteroideae</taxon>
        <taxon>Heliantheae alliance</taxon>
        <taxon>Millerieae</taxon>
        <taxon>Smallanthus</taxon>
    </lineage>
</organism>
<dbReference type="Proteomes" id="UP001056120">
    <property type="component" value="Linkage Group LG26"/>
</dbReference>